<evidence type="ECO:0000313" key="3">
    <source>
        <dbReference type="Proteomes" id="UP001604336"/>
    </source>
</evidence>
<gene>
    <name evidence="2" type="ORF">Adt_12306</name>
</gene>
<keyword evidence="3" id="KW-1185">Reference proteome</keyword>
<feature type="region of interest" description="Disordered" evidence="1">
    <location>
        <begin position="53"/>
        <end position="113"/>
    </location>
</feature>
<feature type="region of interest" description="Disordered" evidence="1">
    <location>
        <begin position="1"/>
        <end position="28"/>
    </location>
</feature>
<organism evidence="2 3">
    <name type="scientific">Abeliophyllum distichum</name>
    <dbReference type="NCBI Taxonomy" id="126358"/>
    <lineage>
        <taxon>Eukaryota</taxon>
        <taxon>Viridiplantae</taxon>
        <taxon>Streptophyta</taxon>
        <taxon>Embryophyta</taxon>
        <taxon>Tracheophyta</taxon>
        <taxon>Spermatophyta</taxon>
        <taxon>Magnoliopsida</taxon>
        <taxon>eudicotyledons</taxon>
        <taxon>Gunneridae</taxon>
        <taxon>Pentapetalae</taxon>
        <taxon>asterids</taxon>
        <taxon>lamiids</taxon>
        <taxon>Lamiales</taxon>
        <taxon>Oleaceae</taxon>
        <taxon>Forsythieae</taxon>
        <taxon>Abeliophyllum</taxon>
    </lineage>
</organism>
<feature type="compositionally biased region" description="Basic and acidic residues" evidence="1">
    <location>
        <begin position="59"/>
        <end position="89"/>
    </location>
</feature>
<sequence length="174" mass="19268">MSDVERHGEVQENSGSDGEDLTFNESDFSIGEENDVLFEENVIENIELDTSRDLLSLVDRNDSETSKYDSSDELRSVNDESKEKDENQHGDGVGASSRSHVGEHVAYSQPASSIGGIEQQEILASFSQPCGSTAKNKEKFHASTKIKVHWKFSFNANARGCVKQYDEQMTGVRA</sequence>
<dbReference type="Proteomes" id="UP001604336">
    <property type="component" value="Unassembled WGS sequence"/>
</dbReference>
<proteinExistence type="predicted"/>
<protein>
    <submittedName>
        <fullName evidence="2">Uncharacterized protein</fullName>
    </submittedName>
</protein>
<name>A0ABD1UQF2_9LAMI</name>
<dbReference type="AlphaFoldDB" id="A0ABD1UQF2"/>
<evidence type="ECO:0000313" key="2">
    <source>
        <dbReference type="EMBL" id="KAL2527252.1"/>
    </source>
</evidence>
<reference evidence="3" key="1">
    <citation type="submission" date="2024-07" db="EMBL/GenBank/DDBJ databases">
        <title>Two chromosome-level genome assemblies of Korean endemic species Abeliophyllum distichum and Forsythia ovata (Oleaceae).</title>
        <authorList>
            <person name="Jang H."/>
        </authorList>
    </citation>
    <scope>NUCLEOTIDE SEQUENCE [LARGE SCALE GENOMIC DNA]</scope>
</reference>
<comment type="caution">
    <text evidence="2">The sequence shown here is derived from an EMBL/GenBank/DDBJ whole genome shotgun (WGS) entry which is preliminary data.</text>
</comment>
<evidence type="ECO:0000256" key="1">
    <source>
        <dbReference type="SAM" id="MobiDB-lite"/>
    </source>
</evidence>
<accession>A0ABD1UQF2</accession>
<dbReference type="EMBL" id="JBFOLK010000003">
    <property type="protein sequence ID" value="KAL2527252.1"/>
    <property type="molecule type" value="Genomic_DNA"/>
</dbReference>
<feature type="compositionally biased region" description="Basic and acidic residues" evidence="1">
    <location>
        <begin position="1"/>
        <end position="10"/>
    </location>
</feature>